<proteinExistence type="predicted"/>
<reference evidence="1" key="1">
    <citation type="submission" date="2021-01" db="EMBL/GenBank/DDBJ databases">
        <authorList>
            <consortium name="Genoscope - CEA"/>
            <person name="William W."/>
        </authorList>
    </citation>
    <scope>NUCLEOTIDE SEQUENCE</scope>
</reference>
<keyword evidence="2" id="KW-1185">Reference proteome</keyword>
<gene>
    <name evidence="1" type="ORF">POCTA_138.1.T0640017</name>
</gene>
<evidence type="ECO:0000313" key="2">
    <source>
        <dbReference type="Proteomes" id="UP000683925"/>
    </source>
</evidence>
<dbReference type="AlphaFoldDB" id="A0A8S1VID8"/>
<organism evidence="1 2">
    <name type="scientific">Paramecium octaurelia</name>
    <dbReference type="NCBI Taxonomy" id="43137"/>
    <lineage>
        <taxon>Eukaryota</taxon>
        <taxon>Sar</taxon>
        <taxon>Alveolata</taxon>
        <taxon>Ciliophora</taxon>
        <taxon>Intramacronucleata</taxon>
        <taxon>Oligohymenophorea</taxon>
        <taxon>Peniculida</taxon>
        <taxon>Parameciidae</taxon>
        <taxon>Paramecium</taxon>
    </lineage>
</organism>
<accession>A0A8S1VID8</accession>
<sequence length="62" mass="7431">MKILHQNQQQQQIQENDEYFKKISIIKQLKKVVQVLKSKFRSTKESIDVSKKYSQSDMEESI</sequence>
<name>A0A8S1VID8_PAROT</name>
<protein>
    <submittedName>
        <fullName evidence="1">Uncharacterized protein</fullName>
    </submittedName>
</protein>
<dbReference type="Proteomes" id="UP000683925">
    <property type="component" value="Unassembled WGS sequence"/>
</dbReference>
<comment type="caution">
    <text evidence="1">The sequence shown here is derived from an EMBL/GenBank/DDBJ whole genome shotgun (WGS) entry which is preliminary data.</text>
</comment>
<evidence type="ECO:0000313" key="1">
    <source>
        <dbReference type="EMBL" id="CAD8174506.1"/>
    </source>
</evidence>
<dbReference type="EMBL" id="CAJJDP010000063">
    <property type="protein sequence ID" value="CAD8174506.1"/>
    <property type="molecule type" value="Genomic_DNA"/>
</dbReference>